<dbReference type="Proteomes" id="UP000766336">
    <property type="component" value="Unassembled WGS sequence"/>
</dbReference>
<sequence length="164" mass="17248">MRPARRLLALGLMAGLLVGCDAVRAAPQLVGAGAAMITGAGTANPAVGIAVGLGVTAATDYAVKYYGRSRQRTTQELIAAAAGPLPVGGRADWATDHTIPYGNERGVVHVVRTIDNPLAPCREIVFSVVDGEALDWFAAQICRQGEQWRWASAEPAVERWGALQ</sequence>
<evidence type="ECO:0008006" key="5">
    <source>
        <dbReference type="Google" id="ProtNLM"/>
    </source>
</evidence>
<keyword evidence="1" id="KW-0812">Transmembrane</keyword>
<keyword evidence="2" id="KW-0732">Signal</keyword>
<keyword evidence="1" id="KW-0472">Membrane</keyword>
<feature type="transmembrane region" description="Helical" evidence="1">
    <location>
        <begin position="46"/>
        <end position="63"/>
    </location>
</feature>
<feature type="chain" id="PRO_5045521457" description="Lipoprotein" evidence="2">
    <location>
        <begin position="26"/>
        <end position="164"/>
    </location>
</feature>
<accession>A0ABS5QDJ0</accession>
<evidence type="ECO:0000313" key="4">
    <source>
        <dbReference type="Proteomes" id="UP000766336"/>
    </source>
</evidence>
<comment type="caution">
    <text evidence="3">The sequence shown here is derived from an EMBL/GenBank/DDBJ whole genome shotgun (WGS) entry which is preliminary data.</text>
</comment>
<evidence type="ECO:0000256" key="1">
    <source>
        <dbReference type="SAM" id="Phobius"/>
    </source>
</evidence>
<organism evidence="3 4">
    <name type="scientific">Roseococcus pinisoli</name>
    <dbReference type="NCBI Taxonomy" id="2835040"/>
    <lineage>
        <taxon>Bacteria</taxon>
        <taxon>Pseudomonadati</taxon>
        <taxon>Pseudomonadota</taxon>
        <taxon>Alphaproteobacteria</taxon>
        <taxon>Acetobacterales</taxon>
        <taxon>Roseomonadaceae</taxon>
        <taxon>Roseococcus</taxon>
    </lineage>
</organism>
<proteinExistence type="predicted"/>
<dbReference type="EMBL" id="JAHCDA010000002">
    <property type="protein sequence ID" value="MBS7811770.1"/>
    <property type="molecule type" value="Genomic_DNA"/>
</dbReference>
<gene>
    <name evidence="3" type="ORF">KHU32_12545</name>
</gene>
<keyword evidence="4" id="KW-1185">Reference proteome</keyword>
<evidence type="ECO:0000313" key="3">
    <source>
        <dbReference type="EMBL" id="MBS7811770.1"/>
    </source>
</evidence>
<feature type="signal peptide" evidence="2">
    <location>
        <begin position="1"/>
        <end position="25"/>
    </location>
</feature>
<name>A0ABS5QDJ0_9PROT</name>
<evidence type="ECO:0000256" key="2">
    <source>
        <dbReference type="SAM" id="SignalP"/>
    </source>
</evidence>
<protein>
    <recommendedName>
        <fullName evidence="5">Lipoprotein</fullName>
    </recommendedName>
</protein>
<reference evidence="3 4" key="1">
    <citation type="submission" date="2021-05" db="EMBL/GenBank/DDBJ databases">
        <title>Roseococcus sp. XZZS9, whole genome shotgun sequencing project.</title>
        <authorList>
            <person name="Zhao G."/>
            <person name="Shen L."/>
        </authorList>
    </citation>
    <scope>NUCLEOTIDE SEQUENCE [LARGE SCALE GENOMIC DNA]</scope>
    <source>
        <strain evidence="3 4">XZZS9</strain>
    </source>
</reference>
<dbReference type="RefSeq" id="WP_213670420.1">
    <property type="nucleotide sequence ID" value="NZ_JAHCDA010000002.1"/>
</dbReference>
<keyword evidence="1" id="KW-1133">Transmembrane helix</keyword>
<dbReference type="PROSITE" id="PS51257">
    <property type="entry name" value="PROKAR_LIPOPROTEIN"/>
    <property type="match status" value="1"/>
</dbReference>